<dbReference type="InterPro" id="IPR012677">
    <property type="entry name" value="Nucleotide-bd_a/b_plait_sf"/>
</dbReference>
<organism evidence="6 7">
    <name type="scientific">Candidatus Mycoplasma haematohominis</name>
    <dbReference type="NCBI Taxonomy" id="1494318"/>
    <lineage>
        <taxon>Bacteria</taxon>
        <taxon>Bacillati</taxon>
        <taxon>Mycoplasmatota</taxon>
        <taxon>Mollicutes</taxon>
        <taxon>Mycoplasmataceae</taxon>
        <taxon>Mycoplasma</taxon>
    </lineage>
</organism>
<keyword evidence="3" id="KW-0687">Ribonucleoprotein</keyword>
<dbReference type="GO" id="GO:0006412">
    <property type="term" value="P:translation"/>
    <property type="evidence" value="ECO:0007669"/>
    <property type="project" value="InterPro"/>
</dbReference>
<evidence type="ECO:0000313" key="6">
    <source>
        <dbReference type="EMBL" id="GCE63975.1"/>
    </source>
</evidence>
<dbReference type="InterPro" id="IPR012678">
    <property type="entry name" value="Ribosomal_uL23/eL15/eS24_sf"/>
</dbReference>
<dbReference type="InterPro" id="IPR013025">
    <property type="entry name" value="Ribosomal_uL23-like"/>
</dbReference>
<keyword evidence="2 6" id="KW-0689">Ribosomal protein</keyword>
<sequence length="125" mass="14388">MEISSVIIKPKLTEKTQLMRGFKNPKMAFVVNSKANKYQIANAFFSMFETKPKSVNVLKRKPAKARYMNKSRKNYHKGFKIAFITVNADDFAQLQDKVMKEMNKAKEESETIVETEETNKEGDGN</sequence>
<evidence type="ECO:0000256" key="1">
    <source>
        <dbReference type="ARBA" id="ARBA00006700"/>
    </source>
</evidence>
<evidence type="ECO:0000256" key="3">
    <source>
        <dbReference type="ARBA" id="ARBA00023274"/>
    </source>
</evidence>
<evidence type="ECO:0000313" key="7">
    <source>
        <dbReference type="Proteomes" id="UP000324831"/>
    </source>
</evidence>
<evidence type="ECO:0000256" key="5">
    <source>
        <dbReference type="SAM" id="MobiDB-lite"/>
    </source>
</evidence>
<dbReference type="SUPFAM" id="SSF54189">
    <property type="entry name" value="Ribosomal proteins S24e, L23 and L15e"/>
    <property type="match status" value="1"/>
</dbReference>
<comment type="caution">
    <text evidence="6">The sequence shown here is derived from an EMBL/GenBank/DDBJ whole genome shotgun (WGS) entry which is preliminary data.</text>
</comment>
<proteinExistence type="inferred from homology"/>
<dbReference type="EMBL" id="BIMN01000006">
    <property type="protein sequence ID" value="GCE63975.1"/>
    <property type="molecule type" value="Genomic_DNA"/>
</dbReference>
<dbReference type="Gene3D" id="3.30.70.330">
    <property type="match status" value="1"/>
</dbReference>
<feature type="region of interest" description="Disordered" evidence="5">
    <location>
        <begin position="103"/>
        <end position="125"/>
    </location>
</feature>
<evidence type="ECO:0000256" key="2">
    <source>
        <dbReference type="ARBA" id="ARBA00022980"/>
    </source>
</evidence>
<gene>
    <name evidence="6" type="ORF">MHSWG343_09820</name>
</gene>
<reference evidence="6 7" key="1">
    <citation type="submission" date="2019-01" db="EMBL/GenBank/DDBJ databases">
        <title>Draft genome sequences of Candidatus Mycoplasma haemohominis SWG34-3 identified from a patient with pyrexia, anemia and liver dysfunction.</title>
        <authorList>
            <person name="Sekizuka T."/>
            <person name="Hattori N."/>
            <person name="Katano H."/>
            <person name="Takuma T."/>
            <person name="Ito T."/>
            <person name="Arai N."/>
            <person name="Yanai R."/>
            <person name="Ishii S."/>
            <person name="Miura Y."/>
            <person name="Tokunaga T."/>
            <person name="Watanabe H."/>
            <person name="Nomura N."/>
            <person name="Eguchi J."/>
            <person name="Arai T."/>
            <person name="Hasegawa H."/>
            <person name="Nakamaki T."/>
            <person name="Wakita T."/>
            <person name="Niki Y."/>
            <person name="Kuroda M."/>
        </authorList>
    </citation>
    <scope>NUCLEOTIDE SEQUENCE [LARGE SCALE GENOMIC DNA]</scope>
    <source>
        <strain evidence="6">SWG34-3</strain>
    </source>
</reference>
<dbReference type="AlphaFoldDB" id="A0A478FV20"/>
<dbReference type="GO" id="GO:0003735">
    <property type="term" value="F:structural constituent of ribosome"/>
    <property type="evidence" value="ECO:0007669"/>
    <property type="project" value="InterPro"/>
</dbReference>
<name>A0A478FV20_9MOLU</name>
<dbReference type="Pfam" id="PF00276">
    <property type="entry name" value="Ribosomal_L23"/>
    <property type="match status" value="1"/>
</dbReference>
<comment type="similarity">
    <text evidence="1">Belongs to the universal ribosomal protein uL23 family.</text>
</comment>
<dbReference type="GO" id="GO:0005840">
    <property type="term" value="C:ribosome"/>
    <property type="evidence" value="ECO:0007669"/>
    <property type="project" value="UniProtKB-KW"/>
</dbReference>
<evidence type="ECO:0000256" key="4">
    <source>
        <dbReference type="ARBA" id="ARBA00035481"/>
    </source>
</evidence>
<accession>A0A478FV20</accession>
<dbReference type="GO" id="GO:1990904">
    <property type="term" value="C:ribonucleoprotein complex"/>
    <property type="evidence" value="ECO:0007669"/>
    <property type="project" value="UniProtKB-KW"/>
</dbReference>
<dbReference type="Proteomes" id="UP000324831">
    <property type="component" value="Unassembled WGS sequence"/>
</dbReference>
<protein>
    <recommendedName>
        <fullName evidence="4">50S ribosomal protein L23</fullName>
    </recommendedName>
</protein>